<name>A9B8P8_HERA2</name>
<sequence length="93" mass="9678">MLHPDGGALATWGSSGLEVAHGHDHLQHGLVTAALTTARPTLGQLTEAGVLELALTGQCCTDALRTTLLLGNPAPVLRVVPVPQRVWVSVVGW</sequence>
<gene>
    <name evidence="2" type="ordered locus">Haur_5084</name>
</gene>
<keyword evidence="2" id="KW-0614">Plasmid</keyword>
<dbReference type="GO" id="GO:0006508">
    <property type="term" value="P:proteolysis"/>
    <property type="evidence" value="ECO:0007669"/>
    <property type="project" value="InterPro"/>
</dbReference>
<dbReference type="EMBL" id="CP000876">
    <property type="protein sequence ID" value="ABX07712.1"/>
    <property type="molecule type" value="Genomic_DNA"/>
</dbReference>
<protein>
    <recommendedName>
        <fullName evidence="1">Gingipain domain-containing protein</fullName>
    </recommendedName>
</protein>
<dbReference type="Pfam" id="PF01364">
    <property type="entry name" value="Peptidase_C25"/>
    <property type="match status" value="1"/>
</dbReference>
<dbReference type="Gene3D" id="3.40.50.1460">
    <property type="match status" value="1"/>
</dbReference>
<reference evidence="2 3" key="1">
    <citation type="journal article" date="2011" name="Stand. Genomic Sci.">
        <title>Complete genome sequence of the filamentous gliding predatory bacterium Herpetosiphon aurantiacus type strain (114-95(T)).</title>
        <authorList>
            <person name="Kiss H."/>
            <person name="Nett M."/>
            <person name="Domin N."/>
            <person name="Martin K."/>
            <person name="Maresca J.A."/>
            <person name="Copeland A."/>
            <person name="Lapidus A."/>
            <person name="Lucas S."/>
            <person name="Berry K.W."/>
            <person name="Glavina Del Rio T."/>
            <person name="Dalin E."/>
            <person name="Tice H."/>
            <person name="Pitluck S."/>
            <person name="Richardson P."/>
            <person name="Bruce D."/>
            <person name="Goodwin L."/>
            <person name="Han C."/>
            <person name="Detter J.C."/>
            <person name="Schmutz J."/>
            <person name="Brettin T."/>
            <person name="Land M."/>
            <person name="Hauser L."/>
            <person name="Kyrpides N.C."/>
            <person name="Ivanova N."/>
            <person name="Goker M."/>
            <person name="Woyke T."/>
            <person name="Klenk H.P."/>
            <person name="Bryant D.A."/>
        </authorList>
    </citation>
    <scope>NUCLEOTIDE SEQUENCE [LARGE SCALE GENOMIC DNA]</scope>
    <source>
        <strain evidence="3">ATCC 23779 / DSM 785 / 114-95</strain>
        <plasmid evidence="2">pHAU01</plasmid>
    </source>
</reference>
<dbReference type="AlphaFoldDB" id="A9B8P8"/>
<dbReference type="GO" id="GO:0008234">
    <property type="term" value="F:cysteine-type peptidase activity"/>
    <property type="evidence" value="ECO:0007669"/>
    <property type="project" value="InterPro"/>
</dbReference>
<evidence type="ECO:0000259" key="1">
    <source>
        <dbReference type="Pfam" id="PF01364"/>
    </source>
</evidence>
<keyword evidence="3" id="KW-1185">Reference proteome</keyword>
<accession>A9B8P8</accession>
<evidence type="ECO:0000313" key="2">
    <source>
        <dbReference type="EMBL" id="ABX07712.1"/>
    </source>
</evidence>
<dbReference type="Proteomes" id="UP000000787">
    <property type="component" value="Plasmid pHAU01"/>
</dbReference>
<dbReference type="InterPro" id="IPR001769">
    <property type="entry name" value="Gingipain"/>
</dbReference>
<dbReference type="HOGENOM" id="CLU_2395693_0_0_0"/>
<proteinExistence type="predicted"/>
<dbReference type="InParanoid" id="A9B8P8"/>
<dbReference type="BioCyc" id="HAUR316274:GHYA-5146-MONOMER"/>
<feature type="domain" description="Gingipain" evidence="1">
    <location>
        <begin position="1"/>
        <end position="74"/>
    </location>
</feature>
<evidence type="ECO:0000313" key="3">
    <source>
        <dbReference type="Proteomes" id="UP000000787"/>
    </source>
</evidence>
<organism evidence="2 3">
    <name type="scientific">Herpetosiphon aurantiacus (strain ATCC 23779 / DSM 785 / 114-95)</name>
    <dbReference type="NCBI Taxonomy" id="316274"/>
    <lineage>
        <taxon>Bacteria</taxon>
        <taxon>Bacillati</taxon>
        <taxon>Chloroflexota</taxon>
        <taxon>Chloroflexia</taxon>
        <taxon>Herpetosiphonales</taxon>
        <taxon>Herpetosiphonaceae</taxon>
        <taxon>Herpetosiphon</taxon>
    </lineage>
</organism>
<geneLocation type="plasmid" evidence="2 3">
    <name>pHAU01</name>
</geneLocation>
<dbReference type="KEGG" id="hau:Haur_5084"/>